<comment type="caution">
    <text evidence="1">The sequence shown here is derived from an EMBL/GenBank/DDBJ whole genome shotgun (WGS) entry which is preliminary data.</text>
</comment>
<sequence length="50" mass="5643">MKGTIEDTNVLQRQERTLQLVDGGFSQKSKPYSSERAEAISEIFGVDLRN</sequence>
<evidence type="ECO:0000313" key="2">
    <source>
        <dbReference type="Proteomes" id="UP001243330"/>
    </source>
</evidence>
<proteinExistence type="predicted"/>
<reference evidence="1" key="1">
    <citation type="submission" date="2023-01" db="EMBL/GenBank/DDBJ databases">
        <title>Colletotrichum chrysophilum M932 genome sequence.</title>
        <authorList>
            <person name="Baroncelli R."/>
        </authorList>
    </citation>
    <scope>NUCLEOTIDE SEQUENCE</scope>
    <source>
        <strain evidence="1">M932</strain>
    </source>
</reference>
<evidence type="ECO:0000313" key="1">
    <source>
        <dbReference type="EMBL" id="KAK1837937.1"/>
    </source>
</evidence>
<name>A0AAD9A0J7_9PEZI</name>
<gene>
    <name evidence="1" type="ORF">CCHR01_19441</name>
</gene>
<dbReference type="AlphaFoldDB" id="A0AAD9A0J7"/>
<organism evidence="1 2">
    <name type="scientific">Colletotrichum chrysophilum</name>
    <dbReference type="NCBI Taxonomy" id="1836956"/>
    <lineage>
        <taxon>Eukaryota</taxon>
        <taxon>Fungi</taxon>
        <taxon>Dikarya</taxon>
        <taxon>Ascomycota</taxon>
        <taxon>Pezizomycotina</taxon>
        <taxon>Sordariomycetes</taxon>
        <taxon>Hypocreomycetidae</taxon>
        <taxon>Glomerellales</taxon>
        <taxon>Glomerellaceae</taxon>
        <taxon>Colletotrichum</taxon>
        <taxon>Colletotrichum gloeosporioides species complex</taxon>
    </lineage>
</organism>
<dbReference type="Proteomes" id="UP001243330">
    <property type="component" value="Unassembled WGS sequence"/>
</dbReference>
<dbReference type="EMBL" id="JAQOWY010000957">
    <property type="protein sequence ID" value="KAK1837937.1"/>
    <property type="molecule type" value="Genomic_DNA"/>
</dbReference>
<accession>A0AAD9A0J7</accession>
<keyword evidence="2" id="KW-1185">Reference proteome</keyword>
<protein>
    <submittedName>
        <fullName evidence="1">Uncharacterized protein</fullName>
    </submittedName>
</protein>